<keyword evidence="2" id="KW-1185">Reference proteome</keyword>
<accession>A0ACB8AD03</accession>
<evidence type="ECO:0000313" key="2">
    <source>
        <dbReference type="Proteomes" id="UP000790377"/>
    </source>
</evidence>
<organism evidence="1 2">
    <name type="scientific">Hygrophoropsis aurantiaca</name>
    <dbReference type="NCBI Taxonomy" id="72124"/>
    <lineage>
        <taxon>Eukaryota</taxon>
        <taxon>Fungi</taxon>
        <taxon>Dikarya</taxon>
        <taxon>Basidiomycota</taxon>
        <taxon>Agaricomycotina</taxon>
        <taxon>Agaricomycetes</taxon>
        <taxon>Agaricomycetidae</taxon>
        <taxon>Boletales</taxon>
        <taxon>Coniophorineae</taxon>
        <taxon>Hygrophoropsidaceae</taxon>
        <taxon>Hygrophoropsis</taxon>
    </lineage>
</organism>
<protein>
    <submittedName>
        <fullName evidence="1">Uncharacterized protein</fullName>
    </submittedName>
</protein>
<gene>
    <name evidence="1" type="ORF">BJ138DRAFT_1126756</name>
</gene>
<name>A0ACB8AD03_9AGAM</name>
<dbReference type="EMBL" id="MU267708">
    <property type="protein sequence ID" value="KAH7910558.1"/>
    <property type="molecule type" value="Genomic_DNA"/>
</dbReference>
<sequence length="306" mass="33907">MSIKAHPRWSTGKPKSADTFDDMSLYTHSPSSSQPRPILKRQQTSPEYHRALSPDRLHAVHFPPSPTLTRTFTAHSPTAYDRSPIVVAPNTCALPERGCPGRTYVLGGERPMSSSPPKRRSQHGIHLHPRAVSNPISHQSLIMGANDDDPQRTPTRTAPMTLPPLIPDLSSESDESDGFVSPPPEFFNTALSPAPSIPRPRARGDPIMHSNMSSYDQHGYANNSLNIPSALSFLPYPPSPDDANKARRRRQRDRSRERERERESKYGPSNTSEEKDEEVGYKSLSLCRGLSNCSFDNSEDGCLGGF</sequence>
<proteinExistence type="predicted"/>
<reference evidence="1" key="1">
    <citation type="journal article" date="2021" name="New Phytol.">
        <title>Evolutionary innovations through gain and loss of genes in the ectomycorrhizal Boletales.</title>
        <authorList>
            <person name="Wu G."/>
            <person name="Miyauchi S."/>
            <person name="Morin E."/>
            <person name="Kuo A."/>
            <person name="Drula E."/>
            <person name="Varga T."/>
            <person name="Kohler A."/>
            <person name="Feng B."/>
            <person name="Cao Y."/>
            <person name="Lipzen A."/>
            <person name="Daum C."/>
            <person name="Hundley H."/>
            <person name="Pangilinan J."/>
            <person name="Johnson J."/>
            <person name="Barry K."/>
            <person name="LaButti K."/>
            <person name="Ng V."/>
            <person name="Ahrendt S."/>
            <person name="Min B."/>
            <person name="Choi I.G."/>
            <person name="Park H."/>
            <person name="Plett J.M."/>
            <person name="Magnuson J."/>
            <person name="Spatafora J.W."/>
            <person name="Nagy L.G."/>
            <person name="Henrissat B."/>
            <person name="Grigoriev I.V."/>
            <person name="Yang Z.L."/>
            <person name="Xu J."/>
            <person name="Martin F.M."/>
        </authorList>
    </citation>
    <scope>NUCLEOTIDE SEQUENCE</scope>
    <source>
        <strain evidence="1">ATCC 28755</strain>
    </source>
</reference>
<evidence type="ECO:0000313" key="1">
    <source>
        <dbReference type="EMBL" id="KAH7910558.1"/>
    </source>
</evidence>
<comment type="caution">
    <text evidence="1">The sequence shown here is derived from an EMBL/GenBank/DDBJ whole genome shotgun (WGS) entry which is preliminary data.</text>
</comment>
<dbReference type="Proteomes" id="UP000790377">
    <property type="component" value="Unassembled WGS sequence"/>
</dbReference>